<dbReference type="SMART" id="SM00481">
    <property type="entry name" value="POLIIIAc"/>
    <property type="match status" value="1"/>
</dbReference>
<dbReference type="Pfam" id="PF02811">
    <property type="entry name" value="PHP"/>
    <property type="match status" value="1"/>
</dbReference>
<dbReference type="InterPro" id="IPR004013">
    <property type="entry name" value="PHP_dom"/>
</dbReference>
<gene>
    <name evidence="2" type="ORF">HY912_18095</name>
</gene>
<feature type="domain" description="Polymerase/histidinol phosphatase N-terminal" evidence="1">
    <location>
        <begin position="2"/>
        <end position="67"/>
    </location>
</feature>
<protein>
    <submittedName>
        <fullName evidence="2">PHP domain-containing protein</fullName>
    </submittedName>
</protein>
<comment type="caution">
    <text evidence="2">The sequence shown here is derived from an EMBL/GenBank/DDBJ whole genome shotgun (WGS) entry which is preliminary data.</text>
</comment>
<dbReference type="InterPro" id="IPR016195">
    <property type="entry name" value="Pol/histidinol_Pase-like"/>
</dbReference>
<accession>A0A9D6V636</accession>
<dbReference type="SUPFAM" id="SSF89550">
    <property type="entry name" value="PHP domain-like"/>
    <property type="match status" value="1"/>
</dbReference>
<name>A0A9D6V636_9BACT</name>
<dbReference type="InterPro" id="IPR052018">
    <property type="entry name" value="PHP_domain"/>
</dbReference>
<dbReference type="EMBL" id="JACRDE010000471">
    <property type="protein sequence ID" value="MBI5251403.1"/>
    <property type="molecule type" value="Genomic_DNA"/>
</dbReference>
<proteinExistence type="predicted"/>
<organism evidence="2 3">
    <name type="scientific">Desulfomonile tiedjei</name>
    <dbReference type="NCBI Taxonomy" id="2358"/>
    <lineage>
        <taxon>Bacteria</taxon>
        <taxon>Pseudomonadati</taxon>
        <taxon>Thermodesulfobacteriota</taxon>
        <taxon>Desulfomonilia</taxon>
        <taxon>Desulfomonilales</taxon>
        <taxon>Desulfomonilaceae</taxon>
        <taxon>Desulfomonile</taxon>
    </lineage>
</organism>
<dbReference type="GO" id="GO:0035312">
    <property type="term" value="F:5'-3' DNA exonuclease activity"/>
    <property type="evidence" value="ECO:0007669"/>
    <property type="project" value="TreeGrafter"/>
</dbReference>
<evidence type="ECO:0000313" key="2">
    <source>
        <dbReference type="EMBL" id="MBI5251403.1"/>
    </source>
</evidence>
<dbReference type="CDD" id="cd07438">
    <property type="entry name" value="PHP_HisPPase_AMP"/>
    <property type="match status" value="1"/>
</dbReference>
<dbReference type="Proteomes" id="UP000807825">
    <property type="component" value="Unassembled WGS sequence"/>
</dbReference>
<evidence type="ECO:0000313" key="3">
    <source>
        <dbReference type="Proteomes" id="UP000807825"/>
    </source>
</evidence>
<dbReference type="AlphaFoldDB" id="A0A9D6V636"/>
<dbReference type="PANTHER" id="PTHR42924:SF3">
    <property type="entry name" value="POLYMERASE_HISTIDINOL PHOSPHATASE N-TERMINAL DOMAIN-CONTAINING PROTEIN"/>
    <property type="match status" value="1"/>
</dbReference>
<dbReference type="GO" id="GO:0004534">
    <property type="term" value="F:5'-3' RNA exonuclease activity"/>
    <property type="evidence" value="ECO:0007669"/>
    <property type="project" value="TreeGrafter"/>
</dbReference>
<dbReference type="Gene3D" id="1.10.150.650">
    <property type="match status" value="1"/>
</dbReference>
<dbReference type="Gene3D" id="3.20.20.140">
    <property type="entry name" value="Metal-dependent hydrolases"/>
    <property type="match status" value="1"/>
</dbReference>
<dbReference type="PANTHER" id="PTHR42924">
    <property type="entry name" value="EXONUCLEASE"/>
    <property type="match status" value="1"/>
</dbReference>
<sequence length="300" mass="32550">MIDLHVHTHMSDGTLSPKEVVDRAASLGLKAIAITDHDTIAGIAEACEEGIARNVEIVPGVEVSTDWPNGILHVLGYFMRPDDTGLIETLHYLNTGRIERIPRIIAKLNDNNIRVTLGDVNREAVGGVPGRPHVAKVMVRNGAVETVQQAFDLFLKKGAPAYVEKTKLSPAESIRTISEAGGIPVLAHPYSLDIDDSSELSRLLEFLVDKGLKGIEAYYPKHSPQQTGLFLNLAVKYDLAVTGGTDFHGSNKPDVELGRFPGQRQLPYSLLESLKQRLLLREAACRCFSATGPGSGQGSR</sequence>
<dbReference type="InterPro" id="IPR003141">
    <property type="entry name" value="Pol/His_phosphatase_N"/>
</dbReference>
<reference evidence="2" key="1">
    <citation type="submission" date="2020-07" db="EMBL/GenBank/DDBJ databases">
        <title>Huge and variable diversity of episymbiotic CPR bacteria and DPANN archaea in groundwater ecosystems.</title>
        <authorList>
            <person name="He C.Y."/>
            <person name="Keren R."/>
            <person name="Whittaker M."/>
            <person name="Farag I.F."/>
            <person name="Doudna J."/>
            <person name="Cate J.H.D."/>
            <person name="Banfield J.F."/>
        </authorList>
    </citation>
    <scope>NUCLEOTIDE SEQUENCE</scope>
    <source>
        <strain evidence="2">NC_groundwater_1664_Pr3_B-0.1um_52_9</strain>
    </source>
</reference>
<evidence type="ECO:0000259" key="1">
    <source>
        <dbReference type="SMART" id="SM00481"/>
    </source>
</evidence>